<feature type="transmembrane region" description="Helical" evidence="2">
    <location>
        <begin position="560"/>
        <end position="579"/>
    </location>
</feature>
<keyword evidence="4" id="KW-1185">Reference proteome</keyword>
<feature type="compositionally biased region" description="Polar residues" evidence="1">
    <location>
        <begin position="8"/>
        <end position="18"/>
    </location>
</feature>
<feature type="compositionally biased region" description="Basic residues" evidence="1">
    <location>
        <begin position="399"/>
        <end position="408"/>
    </location>
</feature>
<feature type="transmembrane region" description="Helical" evidence="2">
    <location>
        <begin position="296"/>
        <end position="317"/>
    </location>
</feature>
<feature type="transmembrane region" description="Helical" evidence="2">
    <location>
        <begin position="174"/>
        <end position="198"/>
    </location>
</feature>
<feature type="transmembrane region" description="Helical" evidence="2">
    <location>
        <begin position="518"/>
        <end position="540"/>
    </location>
</feature>
<name>A0A8T1VYN0_9STRA</name>
<reference evidence="3" key="1">
    <citation type="submission" date="2021-02" db="EMBL/GenBank/DDBJ databases">
        <authorList>
            <person name="Palmer J.M."/>
        </authorList>
    </citation>
    <scope>NUCLEOTIDE SEQUENCE</scope>
    <source>
        <strain evidence="3">SCRP734</strain>
    </source>
</reference>
<evidence type="ECO:0000256" key="1">
    <source>
        <dbReference type="SAM" id="MobiDB-lite"/>
    </source>
</evidence>
<keyword evidence="2" id="KW-1133">Transmembrane helix</keyword>
<feature type="transmembrane region" description="Helical" evidence="2">
    <location>
        <begin position="111"/>
        <end position="131"/>
    </location>
</feature>
<dbReference type="OrthoDB" id="163585at2759"/>
<dbReference type="EMBL" id="JAGDFM010000097">
    <property type="protein sequence ID" value="KAG7386592.1"/>
    <property type="molecule type" value="Genomic_DNA"/>
</dbReference>
<feature type="transmembrane region" description="Helical" evidence="2">
    <location>
        <begin position="210"/>
        <end position="228"/>
    </location>
</feature>
<feature type="region of interest" description="Disordered" evidence="1">
    <location>
        <begin position="399"/>
        <end position="422"/>
    </location>
</feature>
<protein>
    <submittedName>
        <fullName evidence="3">Uncharacterized protein</fullName>
    </submittedName>
</protein>
<sequence length="594" mass="66026">MGLMQVAPTPNTGNSSEAGKQKHVRSVLWTRQVVSLGRRIVAGYNKLQVSHRGMYSIERLQAFQLYCDKTSVTRAIAVCVLTPVPSLLAMVLIECIPLCDPELGWRANYMFWLRFFVSGVIIIIGSTYQVVDMMDRIRLSAVQCLRVAIFSMVVYVATVLGIAMLWVFPVPFGIVVGIGPCFAFFLTVLVLTIGIKTFRENSGLSRELKAQLYVLATEATIAVIYPAFSSLYLRTSPNNRAGLVLLLPLTKLLMKNVVAWASSHVEDYVPLVAVFSIEVFNALYVSTCMQSTKSTLATIVIISCDVLSGALSFYSLLGRTRAIQDQQQRSTALYSESKNSGPGKLIPAAVTASRLLRTFQTKKGKTIRIRSPLQLGLGAEAERVLDSLRGHQIKFMTRAGRKASRKPSRTATGGCGPSRALFQSDSKQRPALIGPFEPCALSRKQPTVQGLSIEEQRVTLVGSTLELLFHCEYHALVEYVECTIPVLFGVYSSILCQLPTHKYYPHTRDMVPGQLEGMLTSLVVYVGLEVLSFVALHVALKRKFNLSALFQLAFVLETHVVQLQSRLFVWIVFILQFTLQHYGVDFTFQFAWVH</sequence>
<proteinExistence type="predicted"/>
<keyword evidence="2" id="KW-0472">Membrane</keyword>
<feature type="transmembrane region" description="Helical" evidence="2">
    <location>
        <begin position="75"/>
        <end position="99"/>
    </location>
</feature>
<feature type="transmembrane region" description="Helical" evidence="2">
    <location>
        <begin position="143"/>
        <end position="168"/>
    </location>
</feature>
<evidence type="ECO:0000313" key="4">
    <source>
        <dbReference type="Proteomes" id="UP000694044"/>
    </source>
</evidence>
<gene>
    <name evidence="3" type="ORF">PHYPSEUDO_015500</name>
</gene>
<keyword evidence="2" id="KW-0812">Transmembrane</keyword>
<accession>A0A8T1VYN0</accession>
<organism evidence="3 4">
    <name type="scientific">Phytophthora pseudosyringae</name>
    <dbReference type="NCBI Taxonomy" id="221518"/>
    <lineage>
        <taxon>Eukaryota</taxon>
        <taxon>Sar</taxon>
        <taxon>Stramenopiles</taxon>
        <taxon>Oomycota</taxon>
        <taxon>Peronosporomycetes</taxon>
        <taxon>Peronosporales</taxon>
        <taxon>Peronosporaceae</taxon>
        <taxon>Phytophthora</taxon>
    </lineage>
</organism>
<dbReference type="AlphaFoldDB" id="A0A8T1VYN0"/>
<evidence type="ECO:0000313" key="3">
    <source>
        <dbReference type="EMBL" id="KAG7386592.1"/>
    </source>
</evidence>
<evidence type="ECO:0000256" key="2">
    <source>
        <dbReference type="SAM" id="Phobius"/>
    </source>
</evidence>
<comment type="caution">
    <text evidence="3">The sequence shown here is derived from an EMBL/GenBank/DDBJ whole genome shotgun (WGS) entry which is preliminary data.</text>
</comment>
<feature type="region of interest" description="Disordered" evidence="1">
    <location>
        <begin position="1"/>
        <end position="20"/>
    </location>
</feature>
<dbReference type="Proteomes" id="UP000694044">
    <property type="component" value="Unassembled WGS sequence"/>
</dbReference>